<dbReference type="InterPro" id="IPR018164">
    <property type="entry name" value="Ala-tRNA-synth_IIc_N"/>
</dbReference>
<comment type="subcellular location">
    <subcellularLocation>
        <location evidence="2">Cytoplasm</location>
    </subcellularLocation>
</comment>
<name>A0A2R6AU94_9ARCH</name>
<evidence type="ECO:0000313" key="6">
    <source>
        <dbReference type="EMBL" id="PSN89939.1"/>
    </source>
</evidence>
<dbReference type="GO" id="GO:0005737">
    <property type="term" value="C:cytoplasm"/>
    <property type="evidence" value="ECO:0007669"/>
    <property type="project" value="UniProtKB-SubCell"/>
</dbReference>
<evidence type="ECO:0000256" key="3">
    <source>
        <dbReference type="ARBA" id="ARBA00022723"/>
    </source>
</evidence>
<dbReference type="PROSITE" id="PS50860">
    <property type="entry name" value="AA_TRNA_LIGASE_II_ALA"/>
    <property type="match status" value="1"/>
</dbReference>
<accession>A0A2R6AU94</accession>
<dbReference type="GO" id="GO:0004813">
    <property type="term" value="F:alanine-tRNA ligase activity"/>
    <property type="evidence" value="ECO:0007669"/>
    <property type="project" value="InterPro"/>
</dbReference>
<dbReference type="Gene3D" id="3.30.980.10">
    <property type="entry name" value="Threonyl-trna Synthetase, Chain A, domain 2"/>
    <property type="match status" value="1"/>
</dbReference>
<comment type="caution">
    <text evidence="6">The sequence shown here is derived from an EMBL/GenBank/DDBJ whole genome shotgun (WGS) entry which is preliminary data.</text>
</comment>
<dbReference type="EMBL" id="NEXE01000080">
    <property type="protein sequence ID" value="PSN89939.1"/>
    <property type="molecule type" value="Genomic_DNA"/>
</dbReference>
<dbReference type="GO" id="GO:0002161">
    <property type="term" value="F:aminoacyl-tRNA deacylase activity"/>
    <property type="evidence" value="ECO:0007669"/>
    <property type="project" value="UniProtKB-ARBA"/>
</dbReference>
<dbReference type="GO" id="GO:0046872">
    <property type="term" value="F:metal ion binding"/>
    <property type="evidence" value="ECO:0007669"/>
    <property type="project" value="UniProtKB-KW"/>
</dbReference>
<evidence type="ECO:0000259" key="5">
    <source>
        <dbReference type="PROSITE" id="PS50860"/>
    </source>
</evidence>
<evidence type="ECO:0000313" key="7">
    <source>
        <dbReference type="Proteomes" id="UP000240322"/>
    </source>
</evidence>
<feature type="domain" description="Alanyl-transfer RNA synthetases family profile" evidence="5">
    <location>
        <begin position="1"/>
        <end position="246"/>
    </location>
</feature>
<dbReference type="SUPFAM" id="SSF55186">
    <property type="entry name" value="ThrRS/AlaRS common domain"/>
    <property type="match status" value="1"/>
</dbReference>
<dbReference type="Proteomes" id="UP000240322">
    <property type="component" value="Unassembled WGS sequence"/>
</dbReference>
<dbReference type="SUPFAM" id="SSF50447">
    <property type="entry name" value="Translation proteins"/>
    <property type="match status" value="1"/>
</dbReference>
<keyword evidence="3" id="KW-0479">Metal-binding</keyword>
<dbReference type="PANTHER" id="PTHR43462:SF1">
    <property type="entry name" value="ALANYL-TRNA EDITING PROTEIN AARSD1"/>
    <property type="match status" value="1"/>
</dbReference>
<proteinExistence type="predicted"/>
<dbReference type="Gene3D" id="2.40.30.130">
    <property type="match status" value="1"/>
</dbReference>
<dbReference type="GO" id="GO:0006419">
    <property type="term" value="P:alanyl-tRNA aminoacylation"/>
    <property type="evidence" value="ECO:0007669"/>
    <property type="project" value="InterPro"/>
</dbReference>
<dbReference type="Pfam" id="PF07973">
    <property type="entry name" value="tRNA_SAD"/>
    <property type="match status" value="1"/>
</dbReference>
<keyword evidence="4" id="KW-0862">Zinc</keyword>
<dbReference type="GO" id="GO:0005524">
    <property type="term" value="F:ATP binding"/>
    <property type="evidence" value="ECO:0007669"/>
    <property type="project" value="InterPro"/>
</dbReference>
<reference evidence="6 7" key="1">
    <citation type="submission" date="2017-04" db="EMBL/GenBank/DDBJ databases">
        <title>Novel microbial lineages endemic to geothermal iron-oxide mats fill important gaps in the evolutionary history of Archaea.</title>
        <authorList>
            <person name="Jay Z.J."/>
            <person name="Beam J.P."/>
            <person name="Dlakic M."/>
            <person name="Rusch D.B."/>
            <person name="Kozubal M.A."/>
            <person name="Inskeep W.P."/>
        </authorList>
    </citation>
    <scope>NUCLEOTIDE SEQUENCE [LARGE SCALE GENOMIC DNA]</scope>
    <source>
        <strain evidence="6">OSP_D</strain>
    </source>
</reference>
<dbReference type="InterPro" id="IPR018163">
    <property type="entry name" value="Thr/Ala-tRNA-synth_IIc_edit"/>
</dbReference>
<gene>
    <name evidence="6" type="ORF">B9Q03_07880</name>
</gene>
<dbReference type="InterPro" id="IPR051335">
    <property type="entry name" value="Alanyl-tRNA_Editing_Enzymes"/>
</dbReference>
<dbReference type="InterPro" id="IPR009000">
    <property type="entry name" value="Transl_B-barrel_sf"/>
</dbReference>
<dbReference type="AlphaFoldDB" id="A0A2R6AU94"/>
<comment type="cofactor">
    <cofactor evidence="1">
        <name>Zn(2+)</name>
        <dbReference type="ChEBI" id="CHEBI:29105"/>
    </cofactor>
</comment>
<sequence length="260" mass="28871">MKLSDIVVNAPRTELLYFKDSYLKEFQAKVLRAVKEQGRSWYLILDQSAFHPKGGGQPSDTGKLLFLVGSAQVKKAIFESGVVVHYIKLDTDNPPEVGAPVRGIVDWEPRYKYMRRHTAAHLFDHCINQATGRTYRTMGSWLGEPKPYVDYAGEPPSLEVITQAQGLANTYVEEALSVNIDFLDKSKIHNVSDAPNIERLPENDVYRVVRINGFESIPCGGTHVKATSEIGGIKTLGVEAVNGGFRVYFDVEDGPSSKNP</sequence>
<dbReference type="InterPro" id="IPR018165">
    <property type="entry name" value="Ala-tRNA-synth_IIc_core"/>
</dbReference>
<organism evidence="6 7">
    <name type="scientific">Candidatus Marsarchaeota G2 archaeon OSP_D</name>
    <dbReference type="NCBI Taxonomy" id="1978157"/>
    <lineage>
        <taxon>Archaea</taxon>
        <taxon>Candidatus Marsarchaeota</taxon>
        <taxon>Candidatus Marsarchaeota group 2</taxon>
    </lineage>
</organism>
<evidence type="ECO:0000256" key="4">
    <source>
        <dbReference type="ARBA" id="ARBA00022833"/>
    </source>
</evidence>
<dbReference type="GO" id="GO:0003676">
    <property type="term" value="F:nucleic acid binding"/>
    <property type="evidence" value="ECO:0007669"/>
    <property type="project" value="InterPro"/>
</dbReference>
<dbReference type="PANTHER" id="PTHR43462">
    <property type="entry name" value="ALANYL-TRNA EDITING PROTEIN"/>
    <property type="match status" value="1"/>
</dbReference>
<dbReference type="Pfam" id="PF01411">
    <property type="entry name" value="tRNA-synt_2c"/>
    <property type="match status" value="1"/>
</dbReference>
<evidence type="ECO:0000256" key="2">
    <source>
        <dbReference type="ARBA" id="ARBA00004496"/>
    </source>
</evidence>
<evidence type="ECO:0000256" key="1">
    <source>
        <dbReference type="ARBA" id="ARBA00001947"/>
    </source>
</evidence>
<dbReference type="SMART" id="SM00863">
    <property type="entry name" value="tRNA_SAD"/>
    <property type="match status" value="1"/>
</dbReference>
<dbReference type="InterPro" id="IPR012947">
    <property type="entry name" value="tRNA_SAD"/>
</dbReference>
<protein>
    <recommendedName>
        <fullName evidence="5">Alanyl-transfer RNA synthetases family profile domain-containing protein</fullName>
    </recommendedName>
</protein>